<keyword evidence="5 6" id="KW-0472">Membrane</keyword>
<evidence type="ECO:0000313" key="8">
    <source>
        <dbReference type="EMBL" id="QQN87804.1"/>
    </source>
</evidence>
<comment type="subcellular location">
    <subcellularLocation>
        <location evidence="1">Membrane</location>
        <topology evidence="1">Multi-pass membrane protein</topology>
    </subcellularLocation>
</comment>
<evidence type="ECO:0000256" key="1">
    <source>
        <dbReference type="ARBA" id="ARBA00004141"/>
    </source>
</evidence>
<feature type="transmembrane region" description="Helical" evidence="6">
    <location>
        <begin position="176"/>
        <end position="194"/>
    </location>
</feature>
<feature type="transmembrane region" description="Helical" evidence="6">
    <location>
        <begin position="71"/>
        <end position="89"/>
    </location>
</feature>
<dbReference type="PANTHER" id="PTHR32322">
    <property type="entry name" value="INNER MEMBRANE TRANSPORTER"/>
    <property type="match status" value="1"/>
</dbReference>
<proteinExistence type="inferred from homology"/>
<feature type="transmembrane region" description="Helical" evidence="6">
    <location>
        <begin position="120"/>
        <end position="137"/>
    </location>
</feature>
<name>A0A7T8AQL7_9GAMM</name>
<dbReference type="AlphaFoldDB" id="A0A7T8AQL7"/>
<feature type="transmembrane region" description="Helical" evidence="6">
    <location>
        <begin position="236"/>
        <end position="256"/>
    </location>
</feature>
<gene>
    <name evidence="8" type="ORF">IAQ69_13315</name>
</gene>
<feature type="transmembrane region" description="Helical" evidence="6">
    <location>
        <begin position="206"/>
        <end position="224"/>
    </location>
</feature>
<dbReference type="Pfam" id="PF00892">
    <property type="entry name" value="EamA"/>
    <property type="match status" value="1"/>
</dbReference>
<evidence type="ECO:0000256" key="6">
    <source>
        <dbReference type="SAM" id="Phobius"/>
    </source>
</evidence>
<feature type="transmembrane region" description="Helical" evidence="6">
    <location>
        <begin position="95"/>
        <end position="113"/>
    </location>
</feature>
<evidence type="ECO:0000259" key="7">
    <source>
        <dbReference type="Pfam" id="PF00892"/>
    </source>
</evidence>
<keyword evidence="4 6" id="KW-1133">Transmembrane helix</keyword>
<evidence type="ECO:0000313" key="9">
    <source>
        <dbReference type="Proteomes" id="UP000596079"/>
    </source>
</evidence>
<dbReference type="EMBL" id="CP060811">
    <property type="protein sequence ID" value="QQN87804.1"/>
    <property type="molecule type" value="Genomic_DNA"/>
</dbReference>
<comment type="similarity">
    <text evidence="2">Belongs to the EamA transporter family.</text>
</comment>
<dbReference type="SUPFAM" id="SSF103481">
    <property type="entry name" value="Multidrug resistance efflux transporter EmrE"/>
    <property type="match status" value="1"/>
</dbReference>
<feature type="transmembrane region" description="Helical" evidence="6">
    <location>
        <begin position="36"/>
        <end position="59"/>
    </location>
</feature>
<evidence type="ECO:0000256" key="2">
    <source>
        <dbReference type="ARBA" id="ARBA00007362"/>
    </source>
</evidence>
<organism evidence="8 9">
    <name type="scientific">Acinetobacter variabilis</name>
    <dbReference type="NCBI Taxonomy" id="70346"/>
    <lineage>
        <taxon>Bacteria</taxon>
        <taxon>Pseudomonadati</taxon>
        <taxon>Pseudomonadota</taxon>
        <taxon>Gammaproteobacteria</taxon>
        <taxon>Moraxellales</taxon>
        <taxon>Moraxellaceae</taxon>
        <taxon>Acinetobacter</taxon>
    </lineage>
</organism>
<keyword evidence="3 6" id="KW-0812">Transmembrane</keyword>
<feature type="domain" description="EamA" evidence="7">
    <location>
        <begin position="146"/>
        <end position="279"/>
    </location>
</feature>
<dbReference type="Gene3D" id="1.10.3730.20">
    <property type="match status" value="1"/>
</dbReference>
<evidence type="ECO:0000256" key="3">
    <source>
        <dbReference type="ARBA" id="ARBA00022692"/>
    </source>
</evidence>
<dbReference type="InterPro" id="IPR000620">
    <property type="entry name" value="EamA_dom"/>
</dbReference>
<sequence>MPNVQLLAVLYMVLSMTSYQISASFAKQLFLVLDPITVTILRLCFAAIIVCVMFRSWKVIRRLQFLKWRDLLCYSASLGVMNILFYMSLGKLPQGIAVGLEFIGPLGLALISIQDRKDYVWVLLAILGIVLMVPWGEANSSNFDLFGAACALGAGLCWALYIYFGQRVVQQNIGMHALTIAISISALCLLPIGLYNNASALIDTQYWGKAITIAVLATAIPYALDLKALQHLNKTSYGTLSSLSPALAALVGFILLGEKITLLQTVALVCIMLASVGVTMREARQQYKTRKIES</sequence>
<reference evidence="8 9" key="1">
    <citation type="submission" date="2020-08" db="EMBL/GenBank/DDBJ databases">
        <title>Emergence of ISAba1-mediated novel tet(X) in Acinetobacter variabilis from a chicken farm.</title>
        <authorList>
            <person name="Peng K."/>
            <person name="Li R."/>
        </authorList>
    </citation>
    <scope>NUCLEOTIDE SEQUENCE [LARGE SCALE GENOMIC DNA]</scope>
    <source>
        <strain evidence="8 9">XM9F202-2</strain>
    </source>
</reference>
<dbReference type="Proteomes" id="UP000596079">
    <property type="component" value="Chromosome"/>
</dbReference>
<protein>
    <submittedName>
        <fullName evidence="8">EamA family transporter</fullName>
    </submittedName>
</protein>
<feature type="transmembrane region" description="Helical" evidence="6">
    <location>
        <begin position="143"/>
        <end position="164"/>
    </location>
</feature>
<dbReference type="PANTHER" id="PTHR32322:SF2">
    <property type="entry name" value="EAMA DOMAIN-CONTAINING PROTEIN"/>
    <property type="match status" value="1"/>
</dbReference>
<dbReference type="RefSeq" id="WP_180002708.1">
    <property type="nucleotide sequence ID" value="NZ_CP060811.1"/>
</dbReference>
<dbReference type="InterPro" id="IPR037185">
    <property type="entry name" value="EmrE-like"/>
</dbReference>
<dbReference type="GO" id="GO:0016020">
    <property type="term" value="C:membrane"/>
    <property type="evidence" value="ECO:0007669"/>
    <property type="project" value="UniProtKB-SubCell"/>
</dbReference>
<evidence type="ECO:0000256" key="4">
    <source>
        <dbReference type="ARBA" id="ARBA00022989"/>
    </source>
</evidence>
<dbReference type="InterPro" id="IPR050638">
    <property type="entry name" value="AA-Vitamin_Transporters"/>
</dbReference>
<evidence type="ECO:0000256" key="5">
    <source>
        <dbReference type="ARBA" id="ARBA00023136"/>
    </source>
</evidence>
<feature type="transmembrane region" description="Helical" evidence="6">
    <location>
        <begin position="262"/>
        <end position="280"/>
    </location>
</feature>
<accession>A0A7T8AQL7</accession>